<organism evidence="3 4">
    <name type="scientific">Bilophila wadsworthia (strain 3_1_6)</name>
    <dbReference type="NCBI Taxonomy" id="563192"/>
    <lineage>
        <taxon>Bacteria</taxon>
        <taxon>Pseudomonadati</taxon>
        <taxon>Thermodesulfobacteriota</taxon>
        <taxon>Desulfovibrionia</taxon>
        <taxon>Desulfovibrionales</taxon>
        <taxon>Desulfovibrionaceae</taxon>
        <taxon>Bilophila</taxon>
    </lineage>
</organism>
<dbReference type="eggNOG" id="ENOG5031E3U">
    <property type="taxonomic scope" value="Bacteria"/>
</dbReference>
<dbReference type="AlphaFoldDB" id="E5Y6X2"/>
<dbReference type="GeneID" id="78084169"/>
<feature type="signal peptide" evidence="2">
    <location>
        <begin position="1"/>
        <end position="26"/>
    </location>
</feature>
<feature type="compositionally biased region" description="Basic and acidic residues" evidence="1">
    <location>
        <begin position="57"/>
        <end position="105"/>
    </location>
</feature>
<feature type="region of interest" description="Disordered" evidence="1">
    <location>
        <begin position="57"/>
        <end position="132"/>
    </location>
</feature>
<keyword evidence="4" id="KW-1185">Reference proteome</keyword>
<dbReference type="HOGENOM" id="CLU_157770_0_0_7"/>
<gene>
    <name evidence="3" type="ORF">HMPREF0179_01902</name>
</gene>
<evidence type="ECO:0000313" key="4">
    <source>
        <dbReference type="Proteomes" id="UP000006034"/>
    </source>
</evidence>
<dbReference type="Proteomes" id="UP000006034">
    <property type="component" value="Unassembled WGS sequence"/>
</dbReference>
<proteinExistence type="predicted"/>
<dbReference type="EMBL" id="ADCP02000001">
    <property type="protein sequence ID" value="EFV44258.1"/>
    <property type="molecule type" value="Genomic_DNA"/>
</dbReference>
<evidence type="ECO:0000256" key="1">
    <source>
        <dbReference type="SAM" id="MobiDB-lite"/>
    </source>
</evidence>
<dbReference type="RefSeq" id="WP_005027598.1">
    <property type="nucleotide sequence ID" value="NZ_KE150238.1"/>
</dbReference>
<evidence type="ECO:0000313" key="3">
    <source>
        <dbReference type="EMBL" id="EFV44258.1"/>
    </source>
</evidence>
<keyword evidence="2" id="KW-0732">Signal</keyword>
<sequence>MKHNNALLHGCLLAAGLTLLPFAAHATGLSNHFLAENSFTQSVKDGYQDIKKEVKETVDELTGDDKTDTQKFQERRDKDLKKYQKEVRDAQKDYAKKREKAQREYLKHHKQLPFQEDLQKDLESAPAPTTAK</sequence>
<name>E5Y6X2_BILW3</name>
<protein>
    <submittedName>
        <fullName evidence="3">Uncharacterized protein</fullName>
    </submittedName>
</protein>
<accession>E5Y6X2</accession>
<evidence type="ECO:0000256" key="2">
    <source>
        <dbReference type="SAM" id="SignalP"/>
    </source>
</evidence>
<comment type="caution">
    <text evidence="3">The sequence shown here is derived from an EMBL/GenBank/DDBJ whole genome shotgun (WGS) entry which is preliminary data.</text>
</comment>
<reference evidence="3 4" key="2">
    <citation type="submission" date="2013-04" db="EMBL/GenBank/DDBJ databases">
        <title>The Genome Sequence of Bilophila wadsworthia 3_1_6.</title>
        <authorList>
            <consortium name="The Broad Institute Genomics Platform"/>
            <person name="Earl A."/>
            <person name="Ward D."/>
            <person name="Feldgarden M."/>
            <person name="Gevers D."/>
            <person name="Sibley C."/>
            <person name="Strauss J."/>
            <person name="Allen-Vercoe E."/>
            <person name="Walker B."/>
            <person name="Young S."/>
            <person name="Zeng Q."/>
            <person name="Gargeya S."/>
            <person name="Fitzgerald M."/>
            <person name="Haas B."/>
            <person name="Abouelleil A."/>
            <person name="Allen A.W."/>
            <person name="Alvarado L."/>
            <person name="Arachchi H.M."/>
            <person name="Berlin A.M."/>
            <person name="Chapman S.B."/>
            <person name="Gainer-Dewar J."/>
            <person name="Goldberg J."/>
            <person name="Griggs A."/>
            <person name="Gujja S."/>
            <person name="Hansen M."/>
            <person name="Howarth C."/>
            <person name="Imamovic A."/>
            <person name="Ireland A."/>
            <person name="Larimer J."/>
            <person name="McCowan C."/>
            <person name="Murphy C."/>
            <person name="Pearson M."/>
            <person name="Poon T.W."/>
            <person name="Priest M."/>
            <person name="Roberts A."/>
            <person name="Saif S."/>
            <person name="Shea T."/>
            <person name="Sisk P."/>
            <person name="Sykes S."/>
            <person name="Wortman J."/>
            <person name="Nusbaum C."/>
            <person name="Birren B."/>
        </authorList>
    </citation>
    <scope>NUCLEOTIDE SEQUENCE [LARGE SCALE GENOMIC DNA]</scope>
    <source>
        <strain evidence="3 4">3_1_6</strain>
    </source>
</reference>
<feature type="chain" id="PRO_5003201009" evidence="2">
    <location>
        <begin position="27"/>
        <end position="132"/>
    </location>
</feature>
<reference evidence="3 4" key="1">
    <citation type="submission" date="2010-10" db="EMBL/GenBank/DDBJ databases">
        <authorList>
            <consortium name="The Broad Institute Genome Sequencing Platform"/>
            <person name="Ward D."/>
            <person name="Earl A."/>
            <person name="Feldgarden M."/>
            <person name="Young S.K."/>
            <person name="Gargeya S."/>
            <person name="Zeng Q."/>
            <person name="Alvarado L."/>
            <person name="Berlin A."/>
            <person name="Bochicchio J."/>
            <person name="Chapman S.B."/>
            <person name="Chen Z."/>
            <person name="Freedman E."/>
            <person name="Gellesch M."/>
            <person name="Goldberg J."/>
            <person name="Griggs A."/>
            <person name="Gujja S."/>
            <person name="Heilman E."/>
            <person name="Heiman D."/>
            <person name="Howarth C."/>
            <person name="Mehta T."/>
            <person name="Neiman D."/>
            <person name="Pearson M."/>
            <person name="Roberts A."/>
            <person name="Saif S."/>
            <person name="Shea T."/>
            <person name="Shenoy N."/>
            <person name="Sisk P."/>
            <person name="Stolte C."/>
            <person name="Sykes S."/>
            <person name="White J."/>
            <person name="Yandava C."/>
            <person name="Allen-Vercoe E."/>
            <person name="Sibley C."/>
            <person name="Ambrose C.E."/>
            <person name="Strauss J."/>
            <person name="Daigneault M."/>
            <person name="Haas B."/>
            <person name="Nusbaum C."/>
            <person name="Birren B."/>
        </authorList>
    </citation>
    <scope>NUCLEOTIDE SEQUENCE [LARGE SCALE GENOMIC DNA]</scope>
    <source>
        <strain evidence="3 4">3_1_6</strain>
    </source>
</reference>